<dbReference type="GO" id="GO:0042795">
    <property type="term" value="P:snRNA transcription by RNA polymerase II"/>
    <property type="evidence" value="ECO:0007669"/>
    <property type="project" value="TreeGrafter"/>
</dbReference>
<evidence type="ECO:0000256" key="8">
    <source>
        <dbReference type="ARBA" id="ARBA00025193"/>
    </source>
</evidence>
<accession>A0A915IJX5</accession>
<protein>
    <recommendedName>
        <fullName evidence="3">snRNA-activating protein complex subunit 3</fullName>
    </recommendedName>
    <alternativeName>
        <fullName evidence="10">Small nuclear RNA-activating complex polypeptide 3</fullName>
    </alternativeName>
</protein>
<comment type="subunit">
    <text evidence="9">Part of the SNAPc complex composed of 5 subunits: SNAPC1, SNAPC2, SNAPC3, SNAPC4 and SNAPC5. SNAPC3 interacts with SNAPC1.</text>
</comment>
<dbReference type="InterPro" id="IPR022042">
    <property type="entry name" value="snRNA-activating_su3"/>
</dbReference>
<dbReference type="PANTHER" id="PTHR13421:SF16">
    <property type="entry name" value="SNRNA-ACTIVATING PROTEIN COMPLEX SUBUNIT 3"/>
    <property type="match status" value="1"/>
</dbReference>
<evidence type="ECO:0000256" key="7">
    <source>
        <dbReference type="ARBA" id="ARBA00023242"/>
    </source>
</evidence>
<dbReference type="WBParaSite" id="nRc.2.0.1.t13692-RA">
    <property type="protein sequence ID" value="nRc.2.0.1.t13692-RA"/>
    <property type="gene ID" value="nRc.2.0.1.g13692"/>
</dbReference>
<dbReference type="Proteomes" id="UP000887565">
    <property type="component" value="Unplaced"/>
</dbReference>
<keyword evidence="5" id="KW-0238">DNA-binding</keyword>
<evidence type="ECO:0000313" key="12">
    <source>
        <dbReference type="WBParaSite" id="nRc.2.0.1.t13692-RA"/>
    </source>
</evidence>
<dbReference type="AlphaFoldDB" id="A0A915IJX5"/>
<evidence type="ECO:0000256" key="5">
    <source>
        <dbReference type="ARBA" id="ARBA00023125"/>
    </source>
</evidence>
<evidence type="ECO:0000256" key="9">
    <source>
        <dbReference type="ARBA" id="ARBA00025958"/>
    </source>
</evidence>
<keyword evidence="7" id="KW-0539">Nucleus</keyword>
<dbReference type="Pfam" id="PF12251">
    <property type="entry name" value="SNAPC3"/>
    <property type="match status" value="1"/>
</dbReference>
<evidence type="ECO:0000313" key="11">
    <source>
        <dbReference type="Proteomes" id="UP000887565"/>
    </source>
</evidence>
<dbReference type="GO" id="GO:0003681">
    <property type="term" value="F:bent DNA binding"/>
    <property type="evidence" value="ECO:0007669"/>
    <property type="project" value="TreeGrafter"/>
</dbReference>
<keyword evidence="11" id="KW-1185">Reference proteome</keyword>
<name>A0A915IJX5_ROMCU</name>
<dbReference type="GO" id="GO:0005634">
    <property type="term" value="C:nucleus"/>
    <property type="evidence" value="ECO:0007669"/>
    <property type="project" value="UniProtKB-SubCell"/>
</dbReference>
<evidence type="ECO:0000256" key="6">
    <source>
        <dbReference type="ARBA" id="ARBA00023163"/>
    </source>
</evidence>
<dbReference type="GO" id="GO:0042796">
    <property type="term" value="P:snRNA transcription by RNA polymerase III"/>
    <property type="evidence" value="ECO:0007669"/>
    <property type="project" value="TreeGrafter"/>
</dbReference>
<comment type="subcellular location">
    <subcellularLocation>
        <location evidence="1">Nucleus</location>
    </subcellularLocation>
</comment>
<dbReference type="GO" id="GO:0001046">
    <property type="term" value="F:core promoter sequence-specific DNA binding"/>
    <property type="evidence" value="ECO:0007669"/>
    <property type="project" value="TreeGrafter"/>
</dbReference>
<sequence>MEISQKMKKRAACCVCKVYTARWVTFEHDLLPFDPGFFCDSCFRSFNYDESGKKVCDFRAIPYFDRSVM</sequence>
<keyword evidence="4" id="KW-0805">Transcription regulation</keyword>
<evidence type="ECO:0000256" key="2">
    <source>
        <dbReference type="ARBA" id="ARBA00010410"/>
    </source>
</evidence>
<dbReference type="GO" id="GO:0019185">
    <property type="term" value="C:snRNA-activating protein complex"/>
    <property type="evidence" value="ECO:0007669"/>
    <property type="project" value="TreeGrafter"/>
</dbReference>
<evidence type="ECO:0000256" key="4">
    <source>
        <dbReference type="ARBA" id="ARBA00023015"/>
    </source>
</evidence>
<dbReference type="PANTHER" id="PTHR13421">
    <property type="entry name" value="SNRNA-ACTIVATING PROTEIN COMPLEX SUBUNIT 3"/>
    <property type="match status" value="1"/>
</dbReference>
<comment type="function">
    <text evidence="8">Part of the SNAPc complex required for the transcription of both RNA polymerase II and III small-nuclear RNA genes. Binds to the proximal sequence element (PSE), a non-TATA-box basal promoter element common to these 2 types of genes. Recruits TBP and BRF2 to the U6 snRNA TATA box.</text>
</comment>
<proteinExistence type="inferred from homology"/>
<keyword evidence="6" id="KW-0804">Transcription</keyword>
<evidence type="ECO:0000256" key="1">
    <source>
        <dbReference type="ARBA" id="ARBA00004123"/>
    </source>
</evidence>
<dbReference type="GO" id="GO:0000978">
    <property type="term" value="F:RNA polymerase II cis-regulatory region sequence-specific DNA binding"/>
    <property type="evidence" value="ECO:0007669"/>
    <property type="project" value="TreeGrafter"/>
</dbReference>
<evidence type="ECO:0000256" key="3">
    <source>
        <dbReference type="ARBA" id="ARBA00013634"/>
    </source>
</evidence>
<reference evidence="12" key="1">
    <citation type="submission" date="2022-11" db="UniProtKB">
        <authorList>
            <consortium name="WormBaseParasite"/>
        </authorList>
    </citation>
    <scope>IDENTIFICATION</scope>
</reference>
<dbReference type="GO" id="GO:0001006">
    <property type="term" value="F:RNA polymerase III type 3 promoter sequence-specific DNA binding"/>
    <property type="evidence" value="ECO:0007669"/>
    <property type="project" value="TreeGrafter"/>
</dbReference>
<organism evidence="11 12">
    <name type="scientific">Romanomermis culicivorax</name>
    <name type="common">Nematode worm</name>
    <dbReference type="NCBI Taxonomy" id="13658"/>
    <lineage>
        <taxon>Eukaryota</taxon>
        <taxon>Metazoa</taxon>
        <taxon>Ecdysozoa</taxon>
        <taxon>Nematoda</taxon>
        <taxon>Enoplea</taxon>
        <taxon>Dorylaimia</taxon>
        <taxon>Mermithida</taxon>
        <taxon>Mermithoidea</taxon>
        <taxon>Mermithidae</taxon>
        <taxon>Romanomermis</taxon>
    </lineage>
</organism>
<comment type="similarity">
    <text evidence="2">Belongs to the SNAPC3/SRD2 family.</text>
</comment>
<evidence type="ECO:0000256" key="10">
    <source>
        <dbReference type="ARBA" id="ARBA00029606"/>
    </source>
</evidence>